<organism evidence="1 2">
    <name type="scientific">Neofusicoccum parvum</name>
    <dbReference type="NCBI Taxonomy" id="310453"/>
    <lineage>
        <taxon>Eukaryota</taxon>
        <taxon>Fungi</taxon>
        <taxon>Dikarya</taxon>
        <taxon>Ascomycota</taxon>
        <taxon>Pezizomycotina</taxon>
        <taxon>Dothideomycetes</taxon>
        <taxon>Dothideomycetes incertae sedis</taxon>
        <taxon>Botryosphaeriales</taxon>
        <taxon>Botryosphaeriaceae</taxon>
        <taxon>Neofusicoccum</taxon>
    </lineage>
</organism>
<reference evidence="1" key="1">
    <citation type="submission" date="2024-09" db="EMBL/GenBank/DDBJ databases">
        <title>Draft Genome Sequences of Neofusicoccum parvum.</title>
        <authorList>
            <person name="Ashida A."/>
            <person name="Camagna M."/>
            <person name="Tanaka A."/>
            <person name="Takemoto D."/>
        </authorList>
    </citation>
    <scope>NUCLEOTIDE SEQUENCE</scope>
    <source>
        <strain evidence="1">PPO83</strain>
    </source>
</reference>
<proteinExistence type="predicted"/>
<dbReference type="Proteomes" id="UP001165186">
    <property type="component" value="Unassembled WGS sequence"/>
</dbReference>
<gene>
    <name evidence="1" type="primary">g6</name>
    <name evidence="1" type="ORF">NpPPO83_00000006</name>
</gene>
<evidence type="ECO:0000313" key="2">
    <source>
        <dbReference type="Proteomes" id="UP001165186"/>
    </source>
</evidence>
<protein>
    <submittedName>
        <fullName evidence="1">Uncharacterized protein</fullName>
    </submittedName>
</protein>
<sequence length="258" mass="28675">MQDLRLRTDWDFLSFILDFYRHMSNAKHIISANEELHGLCRNRCSLMLGLQSIDELRRRLGFNCELSYPILFDLPCSARLSSGRALSIYDGTLCFGDGDRPARPRRACPPGPEGGGAAAGPGAGLPPPTKMVRQISLLVLLVVAHGSRAPDESLRGKIDGCVEEFLGELAAAEERHMVDAMMMWGYILMGSCARRTEHQAAIEFALRSSRFSKGFVEAMVELLRDMWADEDHMAFGPFGIKRALALQKLRFMSLAPSK</sequence>
<evidence type="ECO:0000313" key="1">
    <source>
        <dbReference type="EMBL" id="GME38526.1"/>
    </source>
</evidence>
<keyword evidence="2" id="KW-1185">Reference proteome</keyword>
<name>A0ACB5SFX6_9PEZI</name>
<comment type="caution">
    <text evidence="1">The sequence shown here is derived from an EMBL/GenBank/DDBJ whole genome shotgun (WGS) entry which is preliminary data.</text>
</comment>
<dbReference type="EMBL" id="BSXG01000084">
    <property type="protein sequence ID" value="GME38526.1"/>
    <property type="molecule type" value="Genomic_DNA"/>
</dbReference>
<accession>A0ACB5SFX6</accession>